<feature type="region of interest" description="Disordered" evidence="1">
    <location>
        <begin position="49"/>
        <end position="175"/>
    </location>
</feature>
<evidence type="ECO:0008006" key="4">
    <source>
        <dbReference type="Google" id="ProtNLM"/>
    </source>
</evidence>
<accession>A0AAD7N9Z9</accession>
<comment type="caution">
    <text evidence="2">The sequence shown here is derived from an EMBL/GenBank/DDBJ whole genome shotgun (WGS) entry which is preliminary data.</text>
</comment>
<feature type="compositionally biased region" description="Basic and acidic residues" evidence="1">
    <location>
        <begin position="53"/>
        <end position="70"/>
    </location>
</feature>
<dbReference type="EMBL" id="JARKIB010000060">
    <property type="protein sequence ID" value="KAJ7751989.1"/>
    <property type="molecule type" value="Genomic_DNA"/>
</dbReference>
<feature type="compositionally biased region" description="Pro residues" evidence="1">
    <location>
        <begin position="94"/>
        <end position="103"/>
    </location>
</feature>
<organism evidence="2 3">
    <name type="scientific">Mycena metata</name>
    <dbReference type="NCBI Taxonomy" id="1033252"/>
    <lineage>
        <taxon>Eukaryota</taxon>
        <taxon>Fungi</taxon>
        <taxon>Dikarya</taxon>
        <taxon>Basidiomycota</taxon>
        <taxon>Agaricomycotina</taxon>
        <taxon>Agaricomycetes</taxon>
        <taxon>Agaricomycetidae</taxon>
        <taxon>Agaricales</taxon>
        <taxon>Marasmiineae</taxon>
        <taxon>Mycenaceae</taxon>
        <taxon>Mycena</taxon>
    </lineage>
</organism>
<gene>
    <name evidence="2" type="ORF">B0H16DRAFT_1838932</name>
</gene>
<dbReference type="Proteomes" id="UP001215598">
    <property type="component" value="Unassembled WGS sequence"/>
</dbReference>
<evidence type="ECO:0000256" key="1">
    <source>
        <dbReference type="SAM" id="MobiDB-lite"/>
    </source>
</evidence>
<reference evidence="2" key="1">
    <citation type="submission" date="2023-03" db="EMBL/GenBank/DDBJ databases">
        <title>Massive genome expansion in bonnet fungi (Mycena s.s.) driven by repeated elements and novel gene families across ecological guilds.</title>
        <authorList>
            <consortium name="Lawrence Berkeley National Laboratory"/>
            <person name="Harder C.B."/>
            <person name="Miyauchi S."/>
            <person name="Viragh M."/>
            <person name="Kuo A."/>
            <person name="Thoen E."/>
            <person name="Andreopoulos B."/>
            <person name="Lu D."/>
            <person name="Skrede I."/>
            <person name="Drula E."/>
            <person name="Henrissat B."/>
            <person name="Morin E."/>
            <person name="Kohler A."/>
            <person name="Barry K."/>
            <person name="LaButti K."/>
            <person name="Morin E."/>
            <person name="Salamov A."/>
            <person name="Lipzen A."/>
            <person name="Mereny Z."/>
            <person name="Hegedus B."/>
            <person name="Baldrian P."/>
            <person name="Stursova M."/>
            <person name="Weitz H."/>
            <person name="Taylor A."/>
            <person name="Grigoriev I.V."/>
            <person name="Nagy L.G."/>
            <person name="Martin F."/>
            <person name="Kauserud H."/>
        </authorList>
    </citation>
    <scope>NUCLEOTIDE SEQUENCE</scope>
    <source>
        <strain evidence="2">CBHHK182m</strain>
    </source>
</reference>
<feature type="non-terminal residue" evidence="2">
    <location>
        <position position="188"/>
    </location>
</feature>
<name>A0AAD7N9Z9_9AGAR</name>
<protein>
    <recommendedName>
        <fullName evidence="4">rRNA-processing protein FYV7</fullName>
    </recommendedName>
</protein>
<proteinExistence type="predicted"/>
<keyword evidence="3" id="KW-1185">Reference proteome</keyword>
<feature type="compositionally biased region" description="Acidic residues" evidence="1">
    <location>
        <begin position="71"/>
        <end position="82"/>
    </location>
</feature>
<sequence>MPSLSANVGFLSSPMAETAQRRKRPPSFQHFPINRAIKLKQAWVQNTKLKSKWKAEKRKEGIAAPHREKGDEDEVEDAEGFEAEAKEPESKTAPTPPTRPPPSKKGGRRKQPDPPEAESSAMPTLRDRAREAYSRASLHTYRSDPFGKRQRGGKDGTTTGRGQRGIRGQPDMKKRMDVLLETIKRDFT</sequence>
<feature type="region of interest" description="Disordered" evidence="1">
    <location>
        <begin position="1"/>
        <end position="33"/>
    </location>
</feature>
<evidence type="ECO:0000313" key="2">
    <source>
        <dbReference type="EMBL" id="KAJ7751989.1"/>
    </source>
</evidence>
<evidence type="ECO:0000313" key="3">
    <source>
        <dbReference type="Proteomes" id="UP001215598"/>
    </source>
</evidence>
<feature type="compositionally biased region" description="Low complexity" evidence="1">
    <location>
        <begin position="156"/>
        <end position="169"/>
    </location>
</feature>
<dbReference type="AlphaFoldDB" id="A0AAD7N9Z9"/>